<dbReference type="PRINTS" id="PR00461">
    <property type="entry name" value="PLPEROXIDASE"/>
</dbReference>
<feature type="binding site" evidence="19">
    <location>
        <position position="97"/>
    </location>
    <ligand>
        <name>Ca(2+)</name>
        <dbReference type="ChEBI" id="CHEBI:29108"/>
        <label>1</label>
    </ligand>
</feature>
<dbReference type="GO" id="GO:0005576">
    <property type="term" value="C:extracellular region"/>
    <property type="evidence" value="ECO:0007669"/>
    <property type="project" value="UniProtKB-SubCell"/>
</dbReference>
<dbReference type="FunFam" id="1.10.520.10:FF:000006">
    <property type="entry name" value="Peroxidase"/>
    <property type="match status" value="1"/>
</dbReference>
<organism evidence="24 25">
    <name type="scientific">Cinchona calisaya</name>
    <dbReference type="NCBI Taxonomy" id="153742"/>
    <lineage>
        <taxon>Eukaryota</taxon>
        <taxon>Viridiplantae</taxon>
        <taxon>Streptophyta</taxon>
        <taxon>Embryophyta</taxon>
        <taxon>Tracheophyta</taxon>
        <taxon>Spermatophyta</taxon>
        <taxon>Magnoliopsida</taxon>
        <taxon>eudicotyledons</taxon>
        <taxon>Gunneridae</taxon>
        <taxon>Pentapetalae</taxon>
        <taxon>asterids</taxon>
        <taxon>lamiids</taxon>
        <taxon>Gentianales</taxon>
        <taxon>Rubiaceae</taxon>
        <taxon>Cinchonoideae</taxon>
        <taxon>Cinchoneae</taxon>
        <taxon>Cinchona</taxon>
    </lineage>
</organism>
<feature type="binding site" evidence="19">
    <location>
        <position position="95"/>
    </location>
    <ligand>
        <name>Ca(2+)</name>
        <dbReference type="ChEBI" id="CHEBI:29108"/>
        <label>1</label>
    </ligand>
</feature>
<keyword evidence="6 22" id="KW-0964">Secreted</keyword>
<dbReference type="Gene3D" id="1.10.420.10">
    <property type="entry name" value="Peroxidase, domain 2"/>
    <property type="match status" value="1"/>
</dbReference>
<dbReference type="EMBL" id="JBJUIK010000012">
    <property type="protein sequence ID" value="KAL3509716.1"/>
    <property type="molecule type" value="Genomic_DNA"/>
</dbReference>
<feature type="binding site" evidence="18">
    <location>
        <position position="181"/>
    </location>
    <ligand>
        <name>substrate</name>
    </ligand>
</feature>
<evidence type="ECO:0000259" key="23">
    <source>
        <dbReference type="PROSITE" id="PS50873"/>
    </source>
</evidence>
<dbReference type="CDD" id="cd00693">
    <property type="entry name" value="secretory_peroxidase"/>
    <property type="match status" value="1"/>
</dbReference>
<name>A0ABD2YS61_9GENT</name>
<dbReference type="GO" id="GO:0042744">
    <property type="term" value="P:hydrogen peroxide catabolic process"/>
    <property type="evidence" value="ECO:0007669"/>
    <property type="project" value="UniProtKB-KW"/>
</dbReference>
<dbReference type="AlphaFoldDB" id="A0ABD2YS61"/>
<comment type="subcellular location">
    <subcellularLocation>
        <location evidence="3 22">Secreted</location>
    </subcellularLocation>
</comment>
<feature type="disulfide bond" evidence="21">
    <location>
        <begin position="218"/>
        <end position="250"/>
    </location>
</feature>
<evidence type="ECO:0000256" key="19">
    <source>
        <dbReference type="PIRSR" id="PIRSR600823-3"/>
    </source>
</evidence>
<evidence type="ECO:0000256" key="5">
    <source>
        <dbReference type="ARBA" id="ARBA00012313"/>
    </source>
</evidence>
<feature type="domain" description="Plant heme peroxidase family profile" evidence="23">
    <location>
        <begin position="48"/>
        <end position="341"/>
    </location>
</feature>
<evidence type="ECO:0000256" key="11">
    <source>
        <dbReference type="ARBA" id="ARBA00022837"/>
    </source>
</evidence>
<evidence type="ECO:0000256" key="2">
    <source>
        <dbReference type="ARBA" id="ARBA00002322"/>
    </source>
</evidence>
<evidence type="ECO:0000256" key="16">
    <source>
        <dbReference type="ARBA" id="ARBA00023324"/>
    </source>
</evidence>
<evidence type="ECO:0000256" key="1">
    <source>
        <dbReference type="ARBA" id="ARBA00000189"/>
    </source>
</evidence>
<feature type="active site" description="Proton acceptor" evidence="17">
    <location>
        <position position="89"/>
    </location>
</feature>
<evidence type="ECO:0000256" key="13">
    <source>
        <dbReference type="ARBA" id="ARBA00023004"/>
    </source>
</evidence>
<feature type="binding site" evidence="19">
    <location>
        <position position="260"/>
    </location>
    <ligand>
        <name>Ca(2+)</name>
        <dbReference type="ChEBI" id="CHEBI:29108"/>
        <label>2</label>
    </ligand>
</feature>
<evidence type="ECO:0000256" key="15">
    <source>
        <dbReference type="ARBA" id="ARBA00023180"/>
    </source>
</evidence>
<comment type="catalytic activity">
    <reaction evidence="1 22">
        <text>2 a phenolic donor + H2O2 = 2 a phenolic radical donor + 2 H2O</text>
        <dbReference type="Rhea" id="RHEA:56136"/>
        <dbReference type="ChEBI" id="CHEBI:15377"/>
        <dbReference type="ChEBI" id="CHEBI:16240"/>
        <dbReference type="ChEBI" id="CHEBI:139520"/>
        <dbReference type="ChEBI" id="CHEBI:139521"/>
        <dbReference type="EC" id="1.11.1.7"/>
    </reaction>
</comment>
<reference evidence="24 25" key="1">
    <citation type="submission" date="2024-11" db="EMBL/GenBank/DDBJ databases">
        <title>A near-complete genome assembly of Cinchona calisaya.</title>
        <authorList>
            <person name="Lian D.C."/>
            <person name="Zhao X.W."/>
            <person name="Wei L."/>
        </authorList>
    </citation>
    <scope>NUCLEOTIDE SEQUENCE [LARGE SCALE GENOMIC DNA]</scope>
    <source>
        <tissue evidence="24">Nenye</tissue>
    </source>
</reference>
<dbReference type="PRINTS" id="PR00458">
    <property type="entry name" value="PEROXIDASE"/>
</dbReference>
<keyword evidence="13 19" id="KW-0408">Iron</keyword>
<feature type="binding site" evidence="19">
    <location>
        <position position="93"/>
    </location>
    <ligand>
        <name>Ca(2+)</name>
        <dbReference type="ChEBI" id="CHEBI:29108"/>
        <label>1</label>
    </ligand>
</feature>
<evidence type="ECO:0000313" key="25">
    <source>
        <dbReference type="Proteomes" id="UP001630127"/>
    </source>
</evidence>
<keyword evidence="7 22" id="KW-0575">Peroxidase</keyword>
<keyword evidence="8 22" id="KW-0349">Heme</keyword>
<comment type="function">
    <text evidence="2">Removal of H(2)O(2), oxidation of toxic reductants, biosynthesis and degradation of lignin, suberization, auxin catabolism, response to environmental stresses such as wounding, pathogen attack and oxidative stress. These functions might be dependent on each isozyme/isoform in each plant tissue.</text>
</comment>
<evidence type="ECO:0000256" key="9">
    <source>
        <dbReference type="ARBA" id="ARBA00022723"/>
    </source>
</evidence>
<evidence type="ECO:0000256" key="22">
    <source>
        <dbReference type="RuleBase" id="RU362060"/>
    </source>
</evidence>
<dbReference type="FunFam" id="1.10.420.10:FF:000001">
    <property type="entry name" value="Peroxidase"/>
    <property type="match status" value="1"/>
</dbReference>
<dbReference type="PANTHER" id="PTHR31517">
    <property type="match status" value="1"/>
</dbReference>
<dbReference type="InterPro" id="IPR010255">
    <property type="entry name" value="Haem_peroxidase_sf"/>
</dbReference>
<feature type="binding site" evidence="19">
    <location>
        <position position="268"/>
    </location>
    <ligand>
        <name>Ca(2+)</name>
        <dbReference type="ChEBI" id="CHEBI:29108"/>
        <label>2</label>
    </ligand>
</feature>
<feature type="binding site" evidence="19">
    <location>
        <position position="263"/>
    </location>
    <ligand>
        <name>Ca(2+)</name>
        <dbReference type="ChEBI" id="CHEBI:29108"/>
        <label>2</label>
    </ligand>
</feature>
<comment type="cofactor">
    <cofactor evidence="19 22">
        <name>heme b</name>
        <dbReference type="ChEBI" id="CHEBI:60344"/>
    </cofactor>
    <text evidence="19 22">Binds 1 heme b (iron(II)-protoporphyrin IX) group per subunit.</text>
</comment>
<accession>A0ABD2YS61</accession>
<evidence type="ECO:0000256" key="8">
    <source>
        <dbReference type="ARBA" id="ARBA00022617"/>
    </source>
</evidence>
<feature type="binding site" evidence="19">
    <location>
        <position position="99"/>
    </location>
    <ligand>
        <name>Ca(2+)</name>
        <dbReference type="ChEBI" id="CHEBI:29108"/>
        <label>1</label>
    </ligand>
</feature>
<feature type="disulfide bond" evidence="21">
    <location>
        <begin position="91"/>
        <end position="96"/>
    </location>
</feature>
<feature type="chain" id="PRO_5044529145" description="Peroxidase" evidence="22">
    <location>
        <begin position="20"/>
        <end position="342"/>
    </location>
</feature>
<dbReference type="Proteomes" id="UP001630127">
    <property type="component" value="Unassembled WGS sequence"/>
</dbReference>
<dbReference type="PANTHER" id="PTHR31517:SF17">
    <property type="entry name" value="PEROXIDASE 6"/>
    <property type="match status" value="1"/>
</dbReference>
<sequence length="342" mass="37951">MKAYFCFVLLAHVCLVVLANPSILPTSKITKFPKIERKIPKIASPKDYLSTTYYLKSCPNLEGIIQEKVNDRIKNDYTMAASIIRLHFHDCAVRGCDASILLNHAGSERTAEASKTLRGFEMINEIKTEVERSCPKTVSCADILTAAARDATVIAGGLFWEVPFGRKDGRISLATEANTVPQGHENVTALIDFFQKRGLNIVDLVTLSGSHTIGRSTCYSIRQRLYNFQGTGKADPSIDVGYLNLLKKQCSRDSNYVNLDVTTPRTFDEVYYQNVEIKKGLLSTDQLLFSDPRTAPIVEALGSQSQLFTSQFAVSMVNLGNVQVLTGNNQGEIRFDCNYVNL</sequence>
<comment type="similarity">
    <text evidence="22">Belongs to the peroxidase family. Classical plant (class III) peroxidase subfamily.</text>
</comment>
<feature type="binding site" evidence="19">
    <location>
        <position position="90"/>
    </location>
    <ligand>
        <name>Ca(2+)</name>
        <dbReference type="ChEBI" id="CHEBI:29108"/>
        <label>1</label>
    </ligand>
</feature>
<evidence type="ECO:0000313" key="24">
    <source>
        <dbReference type="EMBL" id="KAL3509716.1"/>
    </source>
</evidence>
<dbReference type="GO" id="GO:0046872">
    <property type="term" value="F:metal ion binding"/>
    <property type="evidence" value="ECO:0007669"/>
    <property type="project" value="UniProtKB-UniRule"/>
</dbReference>
<dbReference type="InterPro" id="IPR019794">
    <property type="entry name" value="Peroxidases_AS"/>
</dbReference>
<keyword evidence="12 22" id="KW-0560">Oxidoreductase</keyword>
<dbReference type="PROSITE" id="PS00435">
    <property type="entry name" value="PEROXIDASE_1"/>
    <property type="match status" value="1"/>
</dbReference>
<gene>
    <name evidence="24" type="ORF">ACH5RR_029117</name>
</gene>
<protein>
    <recommendedName>
        <fullName evidence="5 22">Peroxidase</fullName>
        <ecNumber evidence="5 22">1.11.1.7</ecNumber>
    </recommendedName>
</protein>
<feature type="disulfide bond" evidence="21">
    <location>
        <begin position="140"/>
        <end position="337"/>
    </location>
</feature>
<evidence type="ECO:0000256" key="7">
    <source>
        <dbReference type="ARBA" id="ARBA00022559"/>
    </source>
</evidence>
<dbReference type="GO" id="GO:0140825">
    <property type="term" value="F:lactoperoxidase activity"/>
    <property type="evidence" value="ECO:0007669"/>
    <property type="project" value="UniProtKB-EC"/>
</dbReference>
<comment type="caution">
    <text evidence="24">The sequence shown here is derived from an EMBL/GenBank/DDBJ whole genome shotgun (WGS) entry which is preliminary data.</text>
</comment>
<dbReference type="PROSITE" id="PS00436">
    <property type="entry name" value="PEROXIDASE_2"/>
    <property type="match status" value="1"/>
</dbReference>
<evidence type="ECO:0000256" key="3">
    <source>
        <dbReference type="ARBA" id="ARBA00004613"/>
    </source>
</evidence>
<feature type="binding site" evidence="19">
    <location>
        <position position="108"/>
    </location>
    <ligand>
        <name>Ca(2+)</name>
        <dbReference type="ChEBI" id="CHEBI:29108"/>
        <label>1</label>
    </ligand>
</feature>
<keyword evidence="25" id="KW-1185">Reference proteome</keyword>
<evidence type="ECO:0000256" key="17">
    <source>
        <dbReference type="PIRSR" id="PIRSR600823-1"/>
    </source>
</evidence>
<comment type="similarity">
    <text evidence="4">Belongs to the peroxidase family. Ascorbate peroxidase subfamily.</text>
</comment>
<dbReference type="InterPro" id="IPR000823">
    <property type="entry name" value="Peroxidase_pln"/>
</dbReference>
<dbReference type="PROSITE" id="PS50873">
    <property type="entry name" value="PEROXIDASE_4"/>
    <property type="match status" value="1"/>
</dbReference>
<keyword evidence="9 19" id="KW-0479">Metal-binding</keyword>
<keyword evidence="14 21" id="KW-1015">Disulfide bond</keyword>
<evidence type="ECO:0000256" key="6">
    <source>
        <dbReference type="ARBA" id="ARBA00022525"/>
    </source>
</evidence>
<feature type="signal peptide" evidence="22">
    <location>
        <begin position="1"/>
        <end position="19"/>
    </location>
</feature>
<evidence type="ECO:0000256" key="4">
    <source>
        <dbReference type="ARBA" id="ARBA00006873"/>
    </source>
</evidence>
<evidence type="ECO:0000256" key="12">
    <source>
        <dbReference type="ARBA" id="ARBA00023002"/>
    </source>
</evidence>
<proteinExistence type="inferred from homology"/>
<keyword evidence="10 22" id="KW-0732">Signal</keyword>
<dbReference type="GO" id="GO:0020037">
    <property type="term" value="F:heme binding"/>
    <property type="evidence" value="ECO:0007669"/>
    <property type="project" value="UniProtKB-UniRule"/>
</dbReference>
<evidence type="ECO:0000256" key="20">
    <source>
        <dbReference type="PIRSR" id="PIRSR600823-4"/>
    </source>
</evidence>
<dbReference type="InterPro" id="IPR019793">
    <property type="entry name" value="Peroxidases_heam-ligand_BS"/>
</dbReference>
<feature type="binding site" evidence="19">
    <location>
        <position position="212"/>
    </location>
    <ligand>
        <name>Ca(2+)</name>
        <dbReference type="ChEBI" id="CHEBI:29108"/>
        <label>2</label>
    </ligand>
</feature>
<dbReference type="Gene3D" id="1.10.520.10">
    <property type="match status" value="1"/>
</dbReference>
<keyword evidence="16 22" id="KW-0376">Hydrogen peroxide</keyword>
<dbReference type="InterPro" id="IPR033905">
    <property type="entry name" value="Secretory_peroxidase"/>
</dbReference>
<keyword evidence="11 19" id="KW-0106">Calcium</keyword>
<evidence type="ECO:0000256" key="10">
    <source>
        <dbReference type="ARBA" id="ARBA00022729"/>
    </source>
</evidence>
<evidence type="ECO:0000256" key="21">
    <source>
        <dbReference type="PIRSR" id="PIRSR600823-5"/>
    </source>
</evidence>
<keyword evidence="15" id="KW-0325">Glycoprotein</keyword>
<feature type="site" description="Transition state stabilizer" evidence="20">
    <location>
        <position position="85"/>
    </location>
</feature>
<dbReference type="InterPro" id="IPR002016">
    <property type="entry name" value="Haem_peroxidase"/>
</dbReference>
<evidence type="ECO:0000256" key="14">
    <source>
        <dbReference type="ARBA" id="ARBA00023157"/>
    </source>
</evidence>
<feature type="binding site" description="axial binding residue" evidence="19">
    <location>
        <position position="211"/>
    </location>
    <ligand>
        <name>heme b</name>
        <dbReference type="ChEBI" id="CHEBI:60344"/>
    </ligand>
    <ligandPart>
        <name>Fe</name>
        <dbReference type="ChEBI" id="CHEBI:18248"/>
    </ligandPart>
</feature>
<dbReference type="SUPFAM" id="SSF48113">
    <property type="entry name" value="Heme-dependent peroxidases"/>
    <property type="match status" value="1"/>
</dbReference>
<evidence type="ECO:0000256" key="18">
    <source>
        <dbReference type="PIRSR" id="PIRSR600823-2"/>
    </source>
</evidence>
<dbReference type="Pfam" id="PF00141">
    <property type="entry name" value="peroxidase"/>
    <property type="match status" value="1"/>
</dbReference>
<dbReference type="EC" id="1.11.1.7" evidence="5 22"/>
<comment type="cofactor">
    <cofactor evidence="19 22">
        <name>Ca(2+)</name>
        <dbReference type="ChEBI" id="CHEBI:29108"/>
    </cofactor>
    <text evidence="19 22">Binds 2 calcium ions per subunit.</text>
</comment>
<feature type="disulfide bond" evidence="21">
    <location>
        <begin position="58"/>
        <end position="134"/>
    </location>
</feature>
<dbReference type="GO" id="GO:0006979">
    <property type="term" value="P:response to oxidative stress"/>
    <property type="evidence" value="ECO:0007669"/>
    <property type="project" value="UniProtKB-UniRule"/>
</dbReference>